<comment type="catalytic activity">
    <reaction evidence="1">
        <text>5-oxo-L-proline + ATP + 2 H2O = L-glutamate + ADP + phosphate + H(+)</text>
        <dbReference type="Rhea" id="RHEA:10348"/>
        <dbReference type="ChEBI" id="CHEBI:15377"/>
        <dbReference type="ChEBI" id="CHEBI:15378"/>
        <dbReference type="ChEBI" id="CHEBI:29985"/>
        <dbReference type="ChEBI" id="CHEBI:30616"/>
        <dbReference type="ChEBI" id="CHEBI:43474"/>
        <dbReference type="ChEBI" id="CHEBI:58402"/>
        <dbReference type="ChEBI" id="CHEBI:456216"/>
        <dbReference type="EC" id="3.5.2.9"/>
    </reaction>
</comment>
<evidence type="ECO:0000313" key="2">
    <source>
        <dbReference type="EMBL" id="MEN1759099.1"/>
    </source>
</evidence>
<comment type="similarity">
    <text evidence="1">Belongs to the LamB/PxpA family.</text>
</comment>
<dbReference type="InterPro" id="IPR011330">
    <property type="entry name" value="Glyco_hydro/deAcase_b/a-brl"/>
</dbReference>
<evidence type="ECO:0000256" key="1">
    <source>
        <dbReference type="HAMAP-Rule" id="MF_00691"/>
    </source>
</evidence>
<protein>
    <recommendedName>
        <fullName evidence="1">5-oxoprolinase subunit A</fullName>
        <shortName evidence="1">5-OPase subunit A</shortName>
        <ecNumber evidence="1">3.5.2.9</ecNumber>
    </recommendedName>
    <alternativeName>
        <fullName evidence="1">5-oxoprolinase (ATP-hydrolyzing) subunit A</fullName>
    </alternativeName>
</protein>
<dbReference type="PANTHER" id="PTHR30292:SF0">
    <property type="entry name" value="5-OXOPROLINASE SUBUNIT A"/>
    <property type="match status" value="1"/>
</dbReference>
<evidence type="ECO:0000313" key="3">
    <source>
        <dbReference type="Proteomes" id="UP001407405"/>
    </source>
</evidence>
<dbReference type="NCBIfam" id="NF003816">
    <property type="entry name" value="PRK05406.1-5"/>
    <property type="match status" value="1"/>
</dbReference>
<dbReference type="InterPro" id="IPR005501">
    <property type="entry name" value="LamB/YcsF/PxpA-like"/>
</dbReference>
<dbReference type="SUPFAM" id="SSF88713">
    <property type="entry name" value="Glycoside hydrolase/deacetylase"/>
    <property type="match status" value="1"/>
</dbReference>
<dbReference type="EC" id="3.5.2.9" evidence="1"/>
<keyword evidence="1" id="KW-0547">Nucleotide-binding</keyword>
<reference evidence="2 3" key="1">
    <citation type="submission" date="2024-04" db="EMBL/GenBank/DDBJ databases">
        <title>Genome sequencing and metabolic network reconstruction of aminoacids and betaine degradation by Anoxynatronum sibiricum.</title>
        <authorList>
            <person name="Detkova E.N."/>
            <person name="Boltjanskaja Y.V."/>
            <person name="Mardanov A.V."/>
            <person name="Kevbrin V."/>
        </authorList>
    </citation>
    <scope>NUCLEOTIDE SEQUENCE [LARGE SCALE GENOMIC DNA]</scope>
    <source>
        <strain evidence="2 3">Z-7981</strain>
    </source>
</reference>
<dbReference type="CDD" id="cd10787">
    <property type="entry name" value="LamB_YcsF_like"/>
    <property type="match status" value="1"/>
</dbReference>
<organism evidence="2 3">
    <name type="scientific">Anoxynatronum sibiricum</name>
    <dbReference type="NCBI Taxonomy" id="210623"/>
    <lineage>
        <taxon>Bacteria</taxon>
        <taxon>Bacillati</taxon>
        <taxon>Bacillota</taxon>
        <taxon>Clostridia</taxon>
        <taxon>Eubacteriales</taxon>
        <taxon>Clostridiaceae</taxon>
        <taxon>Anoxynatronum</taxon>
    </lineage>
</organism>
<keyword evidence="3" id="KW-1185">Reference proteome</keyword>
<comment type="caution">
    <text evidence="2">The sequence shown here is derived from an EMBL/GenBank/DDBJ whole genome shotgun (WGS) entry which is preliminary data.</text>
</comment>
<keyword evidence="1 2" id="KW-0378">Hydrolase</keyword>
<comment type="function">
    <text evidence="1">Catalyzes the cleavage of 5-oxoproline to form L-glutamate coupled to the hydrolysis of ATP to ADP and inorganic phosphate.</text>
</comment>
<dbReference type="Proteomes" id="UP001407405">
    <property type="component" value="Unassembled WGS sequence"/>
</dbReference>
<proteinExistence type="inferred from homology"/>
<dbReference type="Gene3D" id="3.20.20.370">
    <property type="entry name" value="Glycoside hydrolase/deacetylase"/>
    <property type="match status" value="1"/>
</dbReference>
<name>A0ABU9VPL6_9CLOT</name>
<sequence>MIDLNADLGESFGIYTMGNDACMMPHITSANIACGFHAGDPLVMQQTVELALKYGVAVGAHPGYPDLQGFGRRQMRFSSEEIMAMILYQAGALKAFLQACGGKLQHLKPHGALYNEAAVDEPLAMAVAKATALLGTDVILVGPPNSALSRAADRCQTPYAREIFADRAYEDDGRLVERRKEGALIHDVGLCIQRMLSMINGQPIESINGHALHLSGETICLHGDHPQAIAFAAALKKAIQESQTPLVPLEKLLFKQQQPPVL</sequence>
<dbReference type="RefSeq" id="WP_343184480.1">
    <property type="nucleotide sequence ID" value="NZ_JBCITM010000001.1"/>
</dbReference>
<comment type="subunit">
    <text evidence="1">Forms a complex composed of PxpA, PxpB and PxpC.</text>
</comment>
<dbReference type="EMBL" id="JBCITM010000001">
    <property type="protein sequence ID" value="MEN1759099.1"/>
    <property type="molecule type" value="Genomic_DNA"/>
</dbReference>
<dbReference type="NCBIfam" id="NF003814">
    <property type="entry name" value="PRK05406.1-3"/>
    <property type="match status" value="1"/>
</dbReference>
<accession>A0ABU9VPL6</accession>
<dbReference type="GO" id="GO:0017168">
    <property type="term" value="F:5-oxoprolinase (ATP-hydrolyzing) activity"/>
    <property type="evidence" value="ECO:0007669"/>
    <property type="project" value="UniProtKB-EC"/>
</dbReference>
<dbReference type="PANTHER" id="PTHR30292">
    <property type="entry name" value="UNCHARACTERIZED PROTEIN YBGL-RELATED"/>
    <property type="match status" value="1"/>
</dbReference>
<dbReference type="HAMAP" id="MF_00691">
    <property type="entry name" value="PxpA"/>
    <property type="match status" value="1"/>
</dbReference>
<keyword evidence="1" id="KW-0067">ATP-binding</keyword>
<gene>
    <name evidence="1" type="primary">pxpA</name>
    <name evidence="2" type="ORF">AAIG11_01315</name>
</gene>
<dbReference type="Pfam" id="PF03746">
    <property type="entry name" value="LamB_YcsF"/>
    <property type="match status" value="1"/>
</dbReference>